<dbReference type="AlphaFoldDB" id="A0A7R8ZMQ2"/>
<feature type="non-terminal residue" evidence="3">
    <location>
        <position position="273"/>
    </location>
</feature>
<gene>
    <name evidence="3" type="ORF">CTOB1V02_LOCUS5240</name>
</gene>
<protein>
    <submittedName>
        <fullName evidence="3">Uncharacterized protein</fullName>
    </submittedName>
</protein>
<evidence type="ECO:0000256" key="2">
    <source>
        <dbReference type="SAM" id="Phobius"/>
    </source>
</evidence>
<keyword evidence="2" id="KW-0472">Membrane</keyword>
<feature type="region of interest" description="Disordered" evidence="1">
    <location>
        <begin position="54"/>
        <end position="188"/>
    </location>
</feature>
<accession>A0A7R8ZMQ2</accession>
<dbReference type="EMBL" id="OB661106">
    <property type="protein sequence ID" value="CAD7227332.1"/>
    <property type="molecule type" value="Genomic_DNA"/>
</dbReference>
<sequence>HLLFPSCRYFFFSLLLLVLLASFYGCLVLPVLLNLIGPPPQPQPPSRRLRLHLDSLPPAATGPPAPEEDHFQRVREEPLQSRCRSGRRLHVPIAPVPPGAAHSRFSRRPSRERRAGGGSGPPVPPSPASSAHPPPAHPSQLHHSNLSLSTITEEPSSSVHSSTRSSHSGTPPPPYAAPSPAPRGPFLTPRAITVEPEFTVETTADPSGETGGGTRVTATAKIEVQLHHAPNVMPLLVKWFFASKDLFSEDLVEEATIANCRLKLVIDVERAMS</sequence>
<feature type="compositionally biased region" description="Low complexity" evidence="1">
    <location>
        <begin position="155"/>
        <end position="169"/>
    </location>
</feature>
<reference evidence="3" key="1">
    <citation type="submission" date="2020-11" db="EMBL/GenBank/DDBJ databases">
        <authorList>
            <person name="Tran Van P."/>
        </authorList>
    </citation>
    <scope>NUCLEOTIDE SEQUENCE</scope>
</reference>
<feature type="non-terminal residue" evidence="3">
    <location>
        <position position="1"/>
    </location>
</feature>
<feature type="compositionally biased region" description="Basic and acidic residues" evidence="1">
    <location>
        <begin position="67"/>
        <end position="79"/>
    </location>
</feature>
<proteinExistence type="predicted"/>
<keyword evidence="2" id="KW-1133">Transmembrane helix</keyword>
<feature type="transmembrane region" description="Helical" evidence="2">
    <location>
        <begin position="9"/>
        <end position="33"/>
    </location>
</feature>
<feature type="compositionally biased region" description="Pro residues" evidence="1">
    <location>
        <begin position="121"/>
        <end position="137"/>
    </location>
</feature>
<feature type="compositionally biased region" description="Polar residues" evidence="1">
    <location>
        <begin position="145"/>
        <end position="154"/>
    </location>
</feature>
<evidence type="ECO:0000256" key="1">
    <source>
        <dbReference type="SAM" id="MobiDB-lite"/>
    </source>
</evidence>
<evidence type="ECO:0000313" key="3">
    <source>
        <dbReference type="EMBL" id="CAD7227332.1"/>
    </source>
</evidence>
<organism evidence="3">
    <name type="scientific">Cyprideis torosa</name>
    <dbReference type="NCBI Taxonomy" id="163714"/>
    <lineage>
        <taxon>Eukaryota</taxon>
        <taxon>Metazoa</taxon>
        <taxon>Ecdysozoa</taxon>
        <taxon>Arthropoda</taxon>
        <taxon>Crustacea</taxon>
        <taxon>Oligostraca</taxon>
        <taxon>Ostracoda</taxon>
        <taxon>Podocopa</taxon>
        <taxon>Podocopida</taxon>
        <taxon>Cytherocopina</taxon>
        <taxon>Cytheroidea</taxon>
        <taxon>Cytherideidae</taxon>
        <taxon>Cyprideis</taxon>
    </lineage>
</organism>
<keyword evidence="2" id="KW-0812">Transmembrane</keyword>
<feature type="compositionally biased region" description="Pro residues" evidence="1">
    <location>
        <begin position="170"/>
        <end position="183"/>
    </location>
</feature>
<name>A0A7R8ZMQ2_9CRUS</name>